<keyword evidence="3" id="KW-1185">Reference proteome</keyword>
<feature type="region of interest" description="Disordered" evidence="1">
    <location>
        <begin position="1"/>
        <end position="115"/>
    </location>
</feature>
<evidence type="ECO:0000313" key="3">
    <source>
        <dbReference type="Proteomes" id="UP001215549"/>
    </source>
</evidence>
<feature type="compositionally biased region" description="Polar residues" evidence="1">
    <location>
        <begin position="81"/>
        <end position="101"/>
    </location>
</feature>
<reference evidence="2 3" key="1">
    <citation type="submission" date="2021-01" db="EMBL/GenBank/DDBJ databases">
        <title>Biogeographic distribution of Paracoccus.</title>
        <authorList>
            <person name="Hollensteiner J."/>
            <person name="Leineberger J."/>
            <person name="Brinkhoff T."/>
            <person name="Daniel R."/>
        </authorList>
    </citation>
    <scope>NUCLEOTIDE SEQUENCE [LARGE SCALE GENOMIC DNA]</scope>
    <source>
        <strain evidence="2 3">DSM 18447</strain>
    </source>
</reference>
<proteinExistence type="predicted"/>
<feature type="compositionally biased region" description="Basic residues" evidence="1">
    <location>
        <begin position="1"/>
        <end position="11"/>
    </location>
</feature>
<name>A0ABY7SCS0_9RHOB</name>
<accession>A0ABY7SCS0</accession>
<protein>
    <submittedName>
        <fullName evidence="2">Uncharacterized protein</fullName>
    </submittedName>
</protein>
<gene>
    <name evidence="2" type="ORF">JHX88_01945</name>
</gene>
<evidence type="ECO:0000256" key="1">
    <source>
        <dbReference type="SAM" id="MobiDB-lite"/>
    </source>
</evidence>
<dbReference type="RefSeq" id="WP_076522552.1">
    <property type="nucleotide sequence ID" value="NZ_CP067140.1"/>
</dbReference>
<feature type="compositionally biased region" description="Low complexity" evidence="1">
    <location>
        <begin position="12"/>
        <end position="31"/>
    </location>
</feature>
<organism evidence="2 3">
    <name type="scientific">Paracoccus saliphilus</name>
    <dbReference type="NCBI Taxonomy" id="405559"/>
    <lineage>
        <taxon>Bacteria</taxon>
        <taxon>Pseudomonadati</taxon>
        <taxon>Pseudomonadota</taxon>
        <taxon>Alphaproteobacteria</taxon>
        <taxon>Rhodobacterales</taxon>
        <taxon>Paracoccaceae</taxon>
        <taxon>Paracoccus</taxon>
    </lineage>
</organism>
<dbReference type="Proteomes" id="UP001215549">
    <property type="component" value="Chromosome"/>
</dbReference>
<dbReference type="EMBL" id="CP067140">
    <property type="protein sequence ID" value="WCR03561.1"/>
    <property type="molecule type" value="Genomic_DNA"/>
</dbReference>
<evidence type="ECO:0000313" key="2">
    <source>
        <dbReference type="EMBL" id="WCR03561.1"/>
    </source>
</evidence>
<sequence>MKSARQQKRSASRSSSGNGPADAAIDLPLDASTDNTDRSGSLGWRGWLGARAPVRNAIAVTSEQPAEADDDKRCNIIGSPVTLQEQPGSSRNTEETISSQSDESENARPPDAGVVNNVTDMEKEKQMQTAKQLKPLSDSGIAQKVDLRDEGPAKLEAVNNKPQPLATNGLGSLFGPVIEDDIKGVRSQIREMIQGELQGELGQRFSRNLRIVIRREIAAAIDDQFDRV</sequence>